<evidence type="ECO:0000259" key="4">
    <source>
        <dbReference type="PROSITE" id="PS50127"/>
    </source>
</evidence>
<dbReference type="AlphaFoldDB" id="A0A8S1JE79"/>
<keyword evidence="3" id="KW-1133">Transmembrane helix</keyword>
<dbReference type="Proteomes" id="UP000708148">
    <property type="component" value="Unassembled WGS sequence"/>
</dbReference>
<dbReference type="EMBL" id="CAJHUC010002925">
    <property type="protein sequence ID" value="CAD7704554.1"/>
    <property type="molecule type" value="Genomic_DNA"/>
</dbReference>
<dbReference type="InterPro" id="IPR016135">
    <property type="entry name" value="UBQ-conjugating_enzyme/RWD"/>
</dbReference>
<gene>
    <name evidence="5" type="ORF">OSTQU699_LOCUS9909</name>
</gene>
<dbReference type="Gene3D" id="3.10.110.10">
    <property type="entry name" value="Ubiquitin Conjugating Enzyme"/>
    <property type="match status" value="1"/>
</dbReference>
<evidence type="ECO:0000256" key="2">
    <source>
        <dbReference type="ARBA" id="ARBA00022786"/>
    </source>
</evidence>
<comment type="caution">
    <text evidence="5">The sequence shown here is derived from an EMBL/GenBank/DDBJ whole genome shotgun (WGS) entry which is preliminary data.</text>
</comment>
<evidence type="ECO:0000313" key="5">
    <source>
        <dbReference type="EMBL" id="CAD7704554.1"/>
    </source>
</evidence>
<dbReference type="PANTHER" id="PTHR46116">
    <property type="entry name" value="(E3-INDEPENDENT) E2 UBIQUITIN-CONJUGATING ENZYME"/>
    <property type="match status" value="1"/>
</dbReference>
<evidence type="ECO:0000256" key="3">
    <source>
        <dbReference type="SAM" id="Phobius"/>
    </source>
</evidence>
<dbReference type="PANTHER" id="PTHR46116:SF39">
    <property type="entry name" value="BACULOVIRAL IAP REPEAT-CONTAINING PROTEIN 6"/>
    <property type="match status" value="1"/>
</dbReference>
<protein>
    <recommendedName>
        <fullName evidence="4">UBC core domain-containing protein</fullName>
    </recommendedName>
</protein>
<accession>A0A8S1JE79</accession>
<dbReference type="GO" id="GO:0016740">
    <property type="term" value="F:transferase activity"/>
    <property type="evidence" value="ECO:0007669"/>
    <property type="project" value="UniProtKB-KW"/>
</dbReference>
<keyword evidence="1" id="KW-0808">Transferase</keyword>
<name>A0A8S1JE79_9CHLO</name>
<evidence type="ECO:0000313" key="6">
    <source>
        <dbReference type="Proteomes" id="UP000708148"/>
    </source>
</evidence>
<dbReference type="InterPro" id="IPR000608">
    <property type="entry name" value="UBC"/>
</dbReference>
<keyword evidence="3" id="KW-0812">Transmembrane</keyword>
<dbReference type="CDD" id="cd23810">
    <property type="entry name" value="UBCc_BIRC6"/>
    <property type="match status" value="1"/>
</dbReference>
<dbReference type="OrthoDB" id="47801at2759"/>
<evidence type="ECO:0000256" key="1">
    <source>
        <dbReference type="ARBA" id="ARBA00022679"/>
    </source>
</evidence>
<sequence length="323" mass="36925">MPLRTELLIWGGLPIGVAAITSLALKAAERIHLHFALRAAQEGPRRPRLRLPAPAPTYDEDSRYVDEFRGQQVMTAVLAISHHFCKNGTRDEARKRKAASIAHISREIQALHTSLPLHWESSVFLAVDEGHMDIMRALIIPGGATPYANGCFVFDVYLPPDYPQVPPKVHFMTTGAGNVRFNPNLYSDGRVCLSLLGTWDGPSWKPGSSTLLQVLVSIQSMIFTEEPYWNEPRHGDRRGRRRDENQSWLYTLISRYHTLVHAIKPVIRHPPHPFENVCHTHLRLKQQAIRQQCDDWLREAKGWKYEPQMAHAVEKVKTMLRYL</sequence>
<keyword evidence="3" id="KW-0472">Membrane</keyword>
<dbReference type="SUPFAM" id="SSF54495">
    <property type="entry name" value="UBC-like"/>
    <property type="match status" value="1"/>
</dbReference>
<proteinExistence type="predicted"/>
<feature type="transmembrane region" description="Helical" evidence="3">
    <location>
        <begin position="7"/>
        <end position="25"/>
    </location>
</feature>
<feature type="domain" description="UBC core" evidence="4">
    <location>
        <begin position="99"/>
        <end position="263"/>
    </location>
</feature>
<keyword evidence="6" id="KW-1185">Reference proteome</keyword>
<reference evidence="5" key="1">
    <citation type="submission" date="2020-12" db="EMBL/GenBank/DDBJ databases">
        <authorList>
            <person name="Iha C."/>
        </authorList>
    </citation>
    <scope>NUCLEOTIDE SEQUENCE</scope>
</reference>
<organism evidence="5 6">
    <name type="scientific">Ostreobium quekettii</name>
    <dbReference type="NCBI Taxonomy" id="121088"/>
    <lineage>
        <taxon>Eukaryota</taxon>
        <taxon>Viridiplantae</taxon>
        <taxon>Chlorophyta</taxon>
        <taxon>core chlorophytes</taxon>
        <taxon>Ulvophyceae</taxon>
        <taxon>TCBD clade</taxon>
        <taxon>Bryopsidales</taxon>
        <taxon>Ostreobineae</taxon>
        <taxon>Ostreobiaceae</taxon>
        <taxon>Ostreobium</taxon>
    </lineage>
</organism>
<dbReference type="PROSITE" id="PS50127">
    <property type="entry name" value="UBC_2"/>
    <property type="match status" value="1"/>
</dbReference>
<dbReference type="Pfam" id="PF00179">
    <property type="entry name" value="UQ_con"/>
    <property type="match status" value="1"/>
</dbReference>
<dbReference type="SMART" id="SM00212">
    <property type="entry name" value="UBCc"/>
    <property type="match status" value="1"/>
</dbReference>
<keyword evidence="2" id="KW-0833">Ubl conjugation pathway</keyword>